<reference evidence="2 3" key="1">
    <citation type="submission" date="2024-09" db="EMBL/GenBank/DDBJ databases">
        <authorList>
            <person name="Sun Q."/>
            <person name="Mori K."/>
        </authorList>
    </citation>
    <scope>NUCLEOTIDE SEQUENCE [LARGE SCALE GENOMIC DNA]</scope>
    <source>
        <strain evidence="2 3">TBRC 4938</strain>
    </source>
</reference>
<evidence type="ECO:0000256" key="1">
    <source>
        <dbReference type="SAM" id="MobiDB-lite"/>
    </source>
</evidence>
<proteinExistence type="predicted"/>
<keyword evidence="3" id="KW-1185">Reference proteome</keyword>
<accession>A0ABV6AMS5</accession>
<organism evidence="2 3">
    <name type="scientific">Rhizobium puerariae</name>
    <dbReference type="NCBI Taxonomy" id="1585791"/>
    <lineage>
        <taxon>Bacteria</taxon>
        <taxon>Pseudomonadati</taxon>
        <taxon>Pseudomonadota</taxon>
        <taxon>Alphaproteobacteria</taxon>
        <taxon>Hyphomicrobiales</taxon>
        <taxon>Rhizobiaceae</taxon>
        <taxon>Rhizobium/Agrobacterium group</taxon>
        <taxon>Rhizobium</taxon>
    </lineage>
</organism>
<feature type="non-terminal residue" evidence="2">
    <location>
        <position position="1"/>
    </location>
</feature>
<protein>
    <submittedName>
        <fullName evidence="2">Uncharacterized protein</fullName>
    </submittedName>
</protein>
<feature type="region of interest" description="Disordered" evidence="1">
    <location>
        <begin position="1"/>
        <end position="34"/>
    </location>
</feature>
<sequence length="62" mass="6780">IHSLQLPLHPPAKDGWSDETGGGSKLDAGHPARGVNIPRRNTFKDFHRGIDMGEIMLCFGNL</sequence>
<evidence type="ECO:0000313" key="3">
    <source>
        <dbReference type="Proteomes" id="UP001589692"/>
    </source>
</evidence>
<name>A0ABV6AMS5_9HYPH</name>
<dbReference type="EMBL" id="JBHMAA010000031">
    <property type="protein sequence ID" value="MFB9951921.1"/>
    <property type="molecule type" value="Genomic_DNA"/>
</dbReference>
<gene>
    <name evidence="2" type="ORF">ACFFP0_23990</name>
</gene>
<comment type="caution">
    <text evidence="2">The sequence shown here is derived from an EMBL/GenBank/DDBJ whole genome shotgun (WGS) entry which is preliminary data.</text>
</comment>
<evidence type="ECO:0000313" key="2">
    <source>
        <dbReference type="EMBL" id="MFB9951921.1"/>
    </source>
</evidence>
<dbReference type="Proteomes" id="UP001589692">
    <property type="component" value="Unassembled WGS sequence"/>
</dbReference>